<feature type="region of interest" description="Disordered" evidence="1">
    <location>
        <begin position="111"/>
        <end position="131"/>
    </location>
</feature>
<sequence>MTAPDDLPVEEKQSHRVTRTSRGIQRTDLECTALSTLRPCEPYRAPKYWTLASCSNFTTEYYTLQYIKEKYCFYLFEEDNLDISLESVTHSSKCSTEISQQDNEDSLQFVASSSKQNTGKNQRKRPPYAHP</sequence>
<organism evidence="2 3">
    <name type="scientific">Acipenser oxyrinchus oxyrinchus</name>
    <dbReference type="NCBI Taxonomy" id="40147"/>
    <lineage>
        <taxon>Eukaryota</taxon>
        <taxon>Metazoa</taxon>
        <taxon>Chordata</taxon>
        <taxon>Craniata</taxon>
        <taxon>Vertebrata</taxon>
        <taxon>Euteleostomi</taxon>
        <taxon>Actinopterygii</taxon>
        <taxon>Chondrostei</taxon>
        <taxon>Acipenseriformes</taxon>
        <taxon>Acipenseridae</taxon>
        <taxon>Acipenser</taxon>
    </lineage>
</organism>
<accession>A0AAD8LTR8</accession>
<comment type="caution">
    <text evidence="2">The sequence shown here is derived from an EMBL/GenBank/DDBJ whole genome shotgun (WGS) entry which is preliminary data.</text>
</comment>
<feature type="region of interest" description="Disordered" evidence="1">
    <location>
        <begin position="1"/>
        <end position="21"/>
    </location>
</feature>
<feature type="compositionally biased region" description="Polar residues" evidence="1">
    <location>
        <begin position="111"/>
        <end position="120"/>
    </location>
</feature>
<keyword evidence="3" id="KW-1185">Reference proteome</keyword>
<evidence type="ECO:0000313" key="3">
    <source>
        <dbReference type="Proteomes" id="UP001230051"/>
    </source>
</evidence>
<dbReference type="Proteomes" id="UP001230051">
    <property type="component" value="Unassembled WGS sequence"/>
</dbReference>
<dbReference type="EMBL" id="JAGXEW010000002">
    <property type="protein sequence ID" value="KAK1174821.1"/>
    <property type="molecule type" value="Genomic_DNA"/>
</dbReference>
<evidence type="ECO:0000313" key="2">
    <source>
        <dbReference type="EMBL" id="KAK1174821.1"/>
    </source>
</evidence>
<gene>
    <name evidence="2" type="ORF">AOXY_G2405</name>
</gene>
<name>A0AAD8LTR8_ACIOX</name>
<reference evidence="2" key="1">
    <citation type="submission" date="2022-02" db="EMBL/GenBank/DDBJ databases">
        <title>Atlantic sturgeon de novo genome assembly.</title>
        <authorList>
            <person name="Stock M."/>
            <person name="Klopp C."/>
            <person name="Guiguen Y."/>
            <person name="Cabau C."/>
            <person name="Parinello H."/>
            <person name="Santidrian Yebra-Pimentel E."/>
            <person name="Kuhl H."/>
            <person name="Dirks R.P."/>
            <person name="Guessner J."/>
            <person name="Wuertz S."/>
            <person name="Du K."/>
            <person name="Schartl M."/>
        </authorList>
    </citation>
    <scope>NUCLEOTIDE SEQUENCE</scope>
    <source>
        <strain evidence="2">STURGEONOMICS-FGT-2020</strain>
        <tissue evidence="2">Whole blood</tissue>
    </source>
</reference>
<protein>
    <submittedName>
        <fullName evidence="2">Uncharacterized protein</fullName>
    </submittedName>
</protein>
<feature type="compositionally biased region" description="Basic residues" evidence="1">
    <location>
        <begin position="121"/>
        <end position="131"/>
    </location>
</feature>
<evidence type="ECO:0000256" key="1">
    <source>
        <dbReference type="SAM" id="MobiDB-lite"/>
    </source>
</evidence>
<proteinExistence type="predicted"/>
<dbReference type="AlphaFoldDB" id="A0AAD8LTR8"/>